<accession>A0A813JFY7</accession>
<name>A0A813JFY7_POLGL</name>
<gene>
    <name evidence="2" type="ORF">PGLA2088_LOCUS18813</name>
</gene>
<feature type="region of interest" description="Disordered" evidence="1">
    <location>
        <begin position="1"/>
        <end position="24"/>
    </location>
</feature>
<organism evidence="2 3">
    <name type="scientific">Polarella glacialis</name>
    <name type="common">Dinoflagellate</name>
    <dbReference type="NCBI Taxonomy" id="89957"/>
    <lineage>
        <taxon>Eukaryota</taxon>
        <taxon>Sar</taxon>
        <taxon>Alveolata</taxon>
        <taxon>Dinophyceae</taxon>
        <taxon>Suessiales</taxon>
        <taxon>Suessiaceae</taxon>
        <taxon>Polarella</taxon>
    </lineage>
</organism>
<dbReference type="AlphaFoldDB" id="A0A813JFY7"/>
<proteinExistence type="predicted"/>
<dbReference type="EMBL" id="CAJNNW010024755">
    <property type="protein sequence ID" value="CAE8674090.1"/>
    <property type="molecule type" value="Genomic_DNA"/>
</dbReference>
<reference evidence="2" key="1">
    <citation type="submission" date="2021-02" db="EMBL/GenBank/DDBJ databases">
        <authorList>
            <person name="Dougan E. K."/>
            <person name="Rhodes N."/>
            <person name="Thang M."/>
            <person name="Chan C."/>
        </authorList>
    </citation>
    <scope>NUCLEOTIDE SEQUENCE</scope>
</reference>
<evidence type="ECO:0000256" key="1">
    <source>
        <dbReference type="SAM" id="MobiDB-lite"/>
    </source>
</evidence>
<evidence type="ECO:0000313" key="2">
    <source>
        <dbReference type="EMBL" id="CAE8674090.1"/>
    </source>
</evidence>
<sequence>MSSNCTERAAASAERGVSSHPSGAQALHLHRKDVLHSVTFLISSDCHLYLLYSQPVATVRSALQLELQDGRNRVQVKLGKQTVGEQGLRDQPQTVFHILSLHGSYCFGE</sequence>
<evidence type="ECO:0000313" key="3">
    <source>
        <dbReference type="Proteomes" id="UP000626109"/>
    </source>
</evidence>
<dbReference type="Proteomes" id="UP000626109">
    <property type="component" value="Unassembled WGS sequence"/>
</dbReference>
<comment type="caution">
    <text evidence="2">The sequence shown here is derived from an EMBL/GenBank/DDBJ whole genome shotgun (WGS) entry which is preliminary data.</text>
</comment>
<protein>
    <submittedName>
        <fullName evidence="2">Uncharacterized protein</fullName>
    </submittedName>
</protein>